<dbReference type="EMBL" id="LRPM01000057">
    <property type="protein sequence ID" value="KWZ77294.1"/>
    <property type="molecule type" value="Genomic_DNA"/>
</dbReference>
<dbReference type="OrthoDB" id="3174396at2"/>
<keyword evidence="1" id="KW-0812">Transmembrane</keyword>
<dbReference type="AlphaFoldDB" id="A0A133KCU1"/>
<gene>
    <name evidence="2" type="ORF">HMPREF3200_01538</name>
</gene>
<feature type="transmembrane region" description="Helical" evidence="1">
    <location>
        <begin position="196"/>
        <end position="214"/>
    </location>
</feature>
<name>A0A133KCU1_9FIRM</name>
<feature type="transmembrane region" description="Helical" evidence="1">
    <location>
        <begin position="61"/>
        <end position="81"/>
    </location>
</feature>
<dbReference type="RefSeq" id="WP_060929731.1">
    <property type="nucleotide sequence ID" value="NZ_CAMUDP010000004.1"/>
</dbReference>
<evidence type="ECO:0000313" key="3">
    <source>
        <dbReference type="Proteomes" id="UP000070383"/>
    </source>
</evidence>
<accession>A0A133KCU1</accession>
<feature type="transmembrane region" description="Helical" evidence="1">
    <location>
        <begin position="172"/>
        <end position="190"/>
    </location>
</feature>
<feature type="transmembrane region" description="Helical" evidence="1">
    <location>
        <begin position="26"/>
        <end position="49"/>
    </location>
</feature>
<protein>
    <submittedName>
        <fullName evidence="2">Uncharacterized protein</fullName>
    </submittedName>
</protein>
<sequence>MNLITGLLISGIFFYLTSDMLKKYSLAFYVGFYAMILLMIGINALGYYKNLSPIGKFYIDLFQRGVISTSMFIIIMFIGVFTKHNKLSKTFFTIRGEMSIIACLMALTHNIIFGVVYFVNLFKKPSFMPAQVKIAAIISLILICLMIPLFITSFKCVRKKMKAKSWKRLQRLAYPFFILIYIHVMLLFSMNVEKNRLSIIVYTLVYVSYVVLRLRKYIISRQKLSDRKVLAQASV</sequence>
<dbReference type="Proteomes" id="UP000070383">
    <property type="component" value="Unassembled WGS sequence"/>
</dbReference>
<dbReference type="STRING" id="33036.HMPREF3200_01538"/>
<keyword evidence="3" id="KW-1185">Reference proteome</keyword>
<evidence type="ECO:0000313" key="2">
    <source>
        <dbReference type="EMBL" id="KWZ77294.1"/>
    </source>
</evidence>
<keyword evidence="1" id="KW-0472">Membrane</keyword>
<reference evidence="3" key="1">
    <citation type="submission" date="2016-01" db="EMBL/GenBank/DDBJ databases">
        <authorList>
            <person name="Mitreva M."/>
            <person name="Pepin K.H."/>
            <person name="Mihindukulasuriya K.A."/>
            <person name="Fulton R."/>
            <person name="Fronick C."/>
            <person name="O'Laughlin M."/>
            <person name="Miner T."/>
            <person name="Herter B."/>
            <person name="Rosa B.A."/>
            <person name="Cordes M."/>
            <person name="Tomlinson C."/>
            <person name="Wollam A."/>
            <person name="Palsikar V.B."/>
            <person name="Mardis E.R."/>
            <person name="Wilson R.K."/>
        </authorList>
    </citation>
    <scope>NUCLEOTIDE SEQUENCE [LARGE SCALE GENOMIC DNA]</scope>
    <source>
        <strain evidence="3">MJR8151</strain>
    </source>
</reference>
<comment type="caution">
    <text evidence="2">The sequence shown here is derived from an EMBL/GenBank/DDBJ whole genome shotgun (WGS) entry which is preliminary data.</text>
</comment>
<feature type="transmembrane region" description="Helical" evidence="1">
    <location>
        <begin position="101"/>
        <end position="122"/>
    </location>
</feature>
<evidence type="ECO:0000256" key="1">
    <source>
        <dbReference type="SAM" id="Phobius"/>
    </source>
</evidence>
<organism evidence="2 3">
    <name type="scientific">Anaerococcus tetradius</name>
    <dbReference type="NCBI Taxonomy" id="33036"/>
    <lineage>
        <taxon>Bacteria</taxon>
        <taxon>Bacillati</taxon>
        <taxon>Bacillota</taxon>
        <taxon>Tissierellia</taxon>
        <taxon>Tissierellales</taxon>
        <taxon>Peptoniphilaceae</taxon>
        <taxon>Anaerococcus</taxon>
    </lineage>
</organism>
<proteinExistence type="predicted"/>
<feature type="transmembrane region" description="Helical" evidence="1">
    <location>
        <begin position="134"/>
        <end position="151"/>
    </location>
</feature>
<keyword evidence="1" id="KW-1133">Transmembrane helix</keyword>
<dbReference type="PATRIC" id="fig|33036.3.peg.1523"/>